<dbReference type="PANTHER" id="PTHR44103:SF1">
    <property type="entry name" value="PROPROTEIN CONVERTASE P"/>
    <property type="match status" value="1"/>
</dbReference>
<protein>
    <recommendedName>
        <fullName evidence="4">VCBS repeat-containing protein</fullName>
    </recommendedName>
</protein>
<evidence type="ECO:0000313" key="2">
    <source>
        <dbReference type="EMBL" id="MBP1988565.1"/>
    </source>
</evidence>
<accession>A0ABS4IM21</accession>
<dbReference type="Gene3D" id="2.130.10.130">
    <property type="entry name" value="Integrin alpha, N-terminal"/>
    <property type="match status" value="6"/>
</dbReference>
<name>A0ABS4IM21_9BACL</name>
<comment type="caution">
    <text evidence="2">The sequence shown here is derived from an EMBL/GenBank/DDBJ whole genome shotgun (WGS) entry which is preliminary data.</text>
</comment>
<dbReference type="PANTHER" id="PTHR44103">
    <property type="entry name" value="PROPROTEIN CONVERTASE P"/>
    <property type="match status" value="1"/>
</dbReference>
<dbReference type="InterPro" id="IPR013517">
    <property type="entry name" value="FG-GAP"/>
</dbReference>
<proteinExistence type="predicted"/>
<organism evidence="2 3">
    <name type="scientific">Paenibacillus eucommiae</name>
    <dbReference type="NCBI Taxonomy" id="1355755"/>
    <lineage>
        <taxon>Bacteria</taxon>
        <taxon>Bacillati</taxon>
        <taxon>Bacillota</taxon>
        <taxon>Bacilli</taxon>
        <taxon>Bacillales</taxon>
        <taxon>Paenibacillaceae</taxon>
        <taxon>Paenibacillus</taxon>
    </lineage>
</organism>
<dbReference type="Pfam" id="PF13517">
    <property type="entry name" value="FG-GAP_3"/>
    <property type="match status" value="3"/>
</dbReference>
<dbReference type="SUPFAM" id="SSF69318">
    <property type="entry name" value="Integrin alpha N-terminal domain"/>
    <property type="match status" value="3"/>
</dbReference>
<reference evidence="2 3" key="1">
    <citation type="submission" date="2021-03" db="EMBL/GenBank/DDBJ databases">
        <title>Genomic Encyclopedia of Type Strains, Phase IV (KMG-IV): sequencing the most valuable type-strain genomes for metagenomic binning, comparative biology and taxonomic classification.</title>
        <authorList>
            <person name="Goeker M."/>
        </authorList>
    </citation>
    <scope>NUCLEOTIDE SEQUENCE [LARGE SCALE GENOMIC DNA]</scope>
    <source>
        <strain evidence="2 3">DSM 26048</strain>
    </source>
</reference>
<evidence type="ECO:0000256" key="1">
    <source>
        <dbReference type="ARBA" id="ARBA00022729"/>
    </source>
</evidence>
<keyword evidence="3" id="KW-1185">Reference proteome</keyword>
<gene>
    <name evidence="2" type="ORF">J2Z66_000160</name>
</gene>
<dbReference type="EMBL" id="JAGGLB010000001">
    <property type="protein sequence ID" value="MBP1988565.1"/>
    <property type="molecule type" value="Genomic_DNA"/>
</dbReference>
<dbReference type="Pfam" id="PF01839">
    <property type="entry name" value="FG-GAP"/>
    <property type="match status" value="1"/>
</dbReference>
<evidence type="ECO:0008006" key="4">
    <source>
        <dbReference type="Google" id="ProtNLM"/>
    </source>
</evidence>
<evidence type="ECO:0000313" key="3">
    <source>
        <dbReference type="Proteomes" id="UP001519287"/>
    </source>
</evidence>
<dbReference type="RefSeq" id="WP_209968637.1">
    <property type="nucleotide sequence ID" value="NZ_JAGGLB010000001.1"/>
</dbReference>
<keyword evidence="1" id="KW-0732">Signal</keyword>
<dbReference type="Proteomes" id="UP001519287">
    <property type="component" value="Unassembled WGS sequence"/>
</dbReference>
<sequence>MEGMTEVLNRKITDSGFDQFRLGTFGNAGHNLYVSKQGIIQRIHHFDMNGDGYVDLPFVNSHDDETRVPAYLYVNPLENGERIELPTDGAYAAAVGDLTNNGFDDVVIANQYDGVSNEVYAQIYYGSEEGLSSKYRLQLWAPACKDVEIGDFNGDGRKDIAFISREQLRIFYQDEHGFKANGFVDIPLSHDLDSLAAQDLDGDGYEELVIRSKDNSVRVYWGGPDGIQADRHTRIDPELTGSGSIEAGIDQAASGAGAGTLTVYAVPEALRLKIVALQNRPHLFLGQEDKALFLSCGADRTLKCVLALESGSCISAAVGDINGNGYEDIVIASRQADESGGQFSWIYWGSESGYSNERRTKVATTSVNDVKLGDLSGSGCSDVVFCQDKTERMYSFESLIYKGTAGGIDPEPVRLPTHCAMDVFIMRAPAQDRSQVLFINHLSNRILGDVPTYFYTGGPDGFKADRRTELPSWAATEVKMADFNDNGYPDIFIANCNENAMHLERGSYIYYGGTDGYTEDRRIELPTRFNMSGCVADLNQDGYLDLVTVGHNNDELLIFYGSEDGFASEPTRIKLEFPGFHMTQPRYMTLGDFNRNGWLDIVVPDCGNSGRTLILWGGPDGYSNDRFTALLSGPTVSSRAADLNGNGWLDLVVGGTTGDDPGDPYRTFVYIYWGGPEGFSNARRTQLPANFAVDMTIADFNNDGILDIFVACYHGLRTRDLNSYLYWGKEGGYYSADNCTRLFHHSASGALAADFNEDGYIDLAVTNHKTYGNHPGQSYVWWNGPEGFSERNRTSLPTLGPHGITHSDIGNLMDRGPEEIYESRYIRIPDGEVVTGIAWTGEIPHKTWVKAQLRTADQQEALQSASWMGPDGEGTWFEQSGDSLQQPCSGRWLQYRLVLGAVNDCGTPRISRVDIAL</sequence>
<dbReference type="InterPro" id="IPR028994">
    <property type="entry name" value="Integrin_alpha_N"/>
</dbReference>